<dbReference type="Pfam" id="PF08713">
    <property type="entry name" value="DNA_alkylation"/>
    <property type="match status" value="1"/>
</dbReference>
<evidence type="ECO:0000313" key="2">
    <source>
        <dbReference type="Proteomes" id="UP000178305"/>
    </source>
</evidence>
<dbReference type="Proteomes" id="UP000178305">
    <property type="component" value="Unassembled WGS sequence"/>
</dbReference>
<dbReference type="PANTHER" id="PTHR34070:SF1">
    <property type="entry name" value="DNA ALKYLATION REPAIR PROTEIN"/>
    <property type="match status" value="1"/>
</dbReference>
<reference evidence="1 2" key="1">
    <citation type="journal article" date="2016" name="Nat. Commun.">
        <title>Thousands of microbial genomes shed light on interconnected biogeochemical processes in an aquifer system.</title>
        <authorList>
            <person name="Anantharaman K."/>
            <person name="Brown C.T."/>
            <person name="Hug L.A."/>
            <person name="Sharon I."/>
            <person name="Castelle C.J."/>
            <person name="Probst A.J."/>
            <person name="Thomas B.C."/>
            <person name="Singh A."/>
            <person name="Wilkins M.J."/>
            <person name="Karaoz U."/>
            <person name="Brodie E.L."/>
            <person name="Williams K.H."/>
            <person name="Hubbard S.S."/>
            <person name="Banfield J.F."/>
        </authorList>
    </citation>
    <scope>NUCLEOTIDE SEQUENCE [LARGE SCALE GENOMIC DNA]</scope>
</reference>
<dbReference type="CDD" id="cd06561">
    <property type="entry name" value="AlkD_like"/>
    <property type="match status" value="1"/>
</dbReference>
<dbReference type="SUPFAM" id="SSF48371">
    <property type="entry name" value="ARM repeat"/>
    <property type="match status" value="1"/>
</dbReference>
<gene>
    <name evidence="1" type="ORF">A3A64_03610</name>
</gene>
<evidence type="ECO:0000313" key="1">
    <source>
        <dbReference type="EMBL" id="OGG28400.1"/>
    </source>
</evidence>
<proteinExistence type="predicted"/>
<dbReference type="InterPro" id="IPR014825">
    <property type="entry name" value="DNA_alkylation"/>
</dbReference>
<accession>A0A1F6AUQ4</accession>
<dbReference type="AlphaFoldDB" id="A0A1F6AUQ4"/>
<organism evidence="1 2">
    <name type="scientific">Candidatus Gottesmanbacteria bacterium RIFCSPLOWO2_01_FULL_48_11</name>
    <dbReference type="NCBI Taxonomy" id="1798395"/>
    <lineage>
        <taxon>Bacteria</taxon>
        <taxon>Candidatus Gottesmaniibacteriota</taxon>
    </lineage>
</organism>
<dbReference type="PANTHER" id="PTHR34070">
    <property type="entry name" value="ARMADILLO-TYPE FOLD"/>
    <property type="match status" value="1"/>
</dbReference>
<name>A0A1F6AUQ4_9BACT</name>
<protein>
    <submittedName>
        <fullName evidence="1">DNA alkylation repair protein</fullName>
    </submittedName>
</protein>
<dbReference type="EMBL" id="MFJY01000009">
    <property type="protein sequence ID" value="OGG28400.1"/>
    <property type="molecule type" value="Genomic_DNA"/>
</dbReference>
<comment type="caution">
    <text evidence="1">The sequence shown here is derived from an EMBL/GenBank/DDBJ whole genome shotgun (WGS) entry which is preliminary data.</text>
</comment>
<sequence length="236" mass="27766">MKAVEEIGKNLRAQGNPEKAKLVARYFKTGKGEYGEGDKFLGLTVPQQRAIAKKYRDLPLKDIEKLLHDKIHEYRLTTLFILSDQFKKADEKKQKTYYDFYLANTKYINNWDLIDLSARDIVGGYLINKPKERKILYVLARSKSLWERRIAILATSAFFRKNDFRDTLAIAELLLHDEQDLIHKAVGWMLREVGKRDQKTLIAYLDKHHKTMPRTMLRYAIERFSKATRRAYLGRP</sequence>
<dbReference type="Gene3D" id="1.25.10.90">
    <property type="match status" value="1"/>
</dbReference>
<dbReference type="InterPro" id="IPR016024">
    <property type="entry name" value="ARM-type_fold"/>
</dbReference>